<dbReference type="OMA" id="NPCTDES"/>
<proteinExistence type="predicted"/>
<protein>
    <recommendedName>
        <fullName evidence="6">U2A'/phosphoprotein 32 family A C-terminal domain-containing protein</fullName>
    </recommendedName>
</protein>
<dbReference type="PROSITE" id="PS51450">
    <property type="entry name" value="LRR"/>
    <property type="match status" value="3"/>
</dbReference>
<dbReference type="AlphaFoldDB" id="A0A0L0HRW1"/>
<evidence type="ECO:0000256" key="1">
    <source>
        <dbReference type="ARBA" id="ARBA00022614"/>
    </source>
</evidence>
<dbReference type="PANTHER" id="PTHR18849:SF3">
    <property type="entry name" value="LEUCINE RICH REPEAT CONTAINING 23"/>
    <property type="match status" value="1"/>
</dbReference>
<dbReference type="Pfam" id="PF14580">
    <property type="entry name" value="LRR_9"/>
    <property type="match status" value="1"/>
</dbReference>
<organism evidence="4 5">
    <name type="scientific">Spizellomyces punctatus (strain DAOM BR117)</name>
    <dbReference type="NCBI Taxonomy" id="645134"/>
    <lineage>
        <taxon>Eukaryota</taxon>
        <taxon>Fungi</taxon>
        <taxon>Fungi incertae sedis</taxon>
        <taxon>Chytridiomycota</taxon>
        <taxon>Chytridiomycota incertae sedis</taxon>
        <taxon>Chytridiomycetes</taxon>
        <taxon>Spizellomycetales</taxon>
        <taxon>Spizellomycetaceae</taxon>
        <taxon>Spizellomyces</taxon>
    </lineage>
</organism>
<evidence type="ECO:0000313" key="5">
    <source>
        <dbReference type="Proteomes" id="UP000053201"/>
    </source>
</evidence>
<dbReference type="InParanoid" id="A0A0L0HRW1"/>
<accession>A0A0L0HRW1</accession>
<keyword evidence="1" id="KW-0433">Leucine-rich repeat</keyword>
<dbReference type="SUPFAM" id="SSF52058">
    <property type="entry name" value="L domain-like"/>
    <property type="match status" value="1"/>
</dbReference>
<evidence type="ECO:0000256" key="2">
    <source>
        <dbReference type="ARBA" id="ARBA00022737"/>
    </source>
</evidence>
<gene>
    <name evidence="4" type="ORF">SPPG_01065</name>
</gene>
<dbReference type="EMBL" id="KQ257451">
    <property type="protein sequence ID" value="KND03589.1"/>
    <property type="molecule type" value="Genomic_DNA"/>
</dbReference>
<feature type="compositionally biased region" description="Acidic residues" evidence="3">
    <location>
        <begin position="314"/>
        <end position="330"/>
    </location>
</feature>
<dbReference type="PANTHER" id="PTHR18849">
    <property type="entry name" value="LEUCINE RICH REPEAT PROTEIN"/>
    <property type="match status" value="1"/>
</dbReference>
<feature type="region of interest" description="Disordered" evidence="3">
    <location>
        <begin position="300"/>
        <end position="330"/>
    </location>
</feature>
<keyword evidence="2" id="KW-0677">Repeat</keyword>
<keyword evidence="5" id="KW-1185">Reference proteome</keyword>
<dbReference type="VEuPathDB" id="FungiDB:SPPG_01065"/>
<dbReference type="STRING" id="645134.A0A0L0HRW1"/>
<dbReference type="RefSeq" id="XP_016611628.1">
    <property type="nucleotide sequence ID" value="XM_016749386.1"/>
</dbReference>
<dbReference type="InterPro" id="IPR001611">
    <property type="entry name" value="Leu-rich_rpt"/>
</dbReference>
<dbReference type="eggNOG" id="KOG0531">
    <property type="taxonomic scope" value="Eukaryota"/>
</dbReference>
<dbReference type="Gene3D" id="3.80.10.10">
    <property type="entry name" value="Ribonuclease Inhibitor"/>
    <property type="match status" value="2"/>
</dbReference>
<dbReference type="InterPro" id="IPR032675">
    <property type="entry name" value="LRR_dom_sf"/>
</dbReference>
<evidence type="ECO:0000313" key="4">
    <source>
        <dbReference type="EMBL" id="KND03589.1"/>
    </source>
</evidence>
<dbReference type="Proteomes" id="UP000053201">
    <property type="component" value="Unassembled WGS sequence"/>
</dbReference>
<evidence type="ECO:0000256" key="3">
    <source>
        <dbReference type="SAM" id="MobiDB-lite"/>
    </source>
</evidence>
<dbReference type="OrthoDB" id="266138at2759"/>
<evidence type="ECO:0008006" key="6">
    <source>
        <dbReference type="Google" id="ProtNLM"/>
    </source>
</evidence>
<reference evidence="4 5" key="1">
    <citation type="submission" date="2009-08" db="EMBL/GenBank/DDBJ databases">
        <title>The Genome Sequence of Spizellomyces punctatus strain DAOM BR117.</title>
        <authorList>
            <consortium name="The Broad Institute Genome Sequencing Platform"/>
            <person name="Russ C."/>
            <person name="Cuomo C."/>
            <person name="Shea T."/>
            <person name="Young S.K."/>
            <person name="Zeng Q."/>
            <person name="Koehrsen M."/>
            <person name="Haas B."/>
            <person name="Borodovsky M."/>
            <person name="Guigo R."/>
            <person name="Alvarado L."/>
            <person name="Berlin A."/>
            <person name="Bochicchio J."/>
            <person name="Borenstein D."/>
            <person name="Chapman S."/>
            <person name="Chen Z."/>
            <person name="Engels R."/>
            <person name="Freedman E."/>
            <person name="Gellesch M."/>
            <person name="Goldberg J."/>
            <person name="Griggs A."/>
            <person name="Gujja S."/>
            <person name="Heiman D."/>
            <person name="Hepburn T."/>
            <person name="Howarth C."/>
            <person name="Jen D."/>
            <person name="Larson L."/>
            <person name="Lewis B."/>
            <person name="Mehta T."/>
            <person name="Park D."/>
            <person name="Pearson M."/>
            <person name="Roberts A."/>
            <person name="Saif S."/>
            <person name="Shenoy N."/>
            <person name="Sisk P."/>
            <person name="Stolte C."/>
            <person name="Sykes S."/>
            <person name="Thomson T."/>
            <person name="Walk T."/>
            <person name="White J."/>
            <person name="Yandava C."/>
            <person name="Burger G."/>
            <person name="Gray M.W."/>
            <person name="Holland P.W.H."/>
            <person name="King N."/>
            <person name="Lang F.B.F."/>
            <person name="Roger A.J."/>
            <person name="Ruiz-Trillo I."/>
            <person name="Lander E."/>
            <person name="Nusbaum C."/>
        </authorList>
    </citation>
    <scope>NUCLEOTIDE SEQUENCE [LARGE SCALE GENOMIC DNA]</scope>
    <source>
        <strain evidence="4 5">DAOM BR117</strain>
    </source>
</reference>
<dbReference type="Pfam" id="PF13516">
    <property type="entry name" value="LRR_6"/>
    <property type="match status" value="1"/>
</dbReference>
<dbReference type="GeneID" id="27684754"/>
<name>A0A0L0HRW1_SPIPD</name>
<sequence>MSDTDDDADVAPAVDLPAKPLTADLVSSHISLLARTGNGLSHAYTRLEIHDEGLTDVNILESYPHLRYIDLSLNALDDVTALNSLEYLLALDLHSNHLRNIPAVLDKKKYLQHVNLARNKIERFEVTSWPLCAWLNLNENSLPSLALPDFSSLLHLEARSNVAKLVSPLMAPKLQKLYLGNNPLEKLSNIDLEGKPFLQLLHLRECGIKSLETGKGVMEGLRSLVYLNLRDNKIQSPTQIDHLQPLSRLKILVLMGNPIDQHPSYRLEIVHRLPKLERLDKDPVTDEEREEAEQYRLQLERENAEAAASGATVGEDDEGESQKEGDEEGD</sequence>